<dbReference type="PROSITE" id="PS00463">
    <property type="entry name" value="ZN2_CY6_FUNGAL_1"/>
    <property type="match status" value="1"/>
</dbReference>
<dbReference type="InterPro" id="IPR036864">
    <property type="entry name" value="Zn2-C6_fun-type_DNA-bd_sf"/>
</dbReference>
<dbReference type="GO" id="GO:0005634">
    <property type="term" value="C:nucleus"/>
    <property type="evidence" value="ECO:0007669"/>
    <property type="project" value="UniProtKB-SubCell"/>
</dbReference>
<evidence type="ECO:0000259" key="6">
    <source>
        <dbReference type="PROSITE" id="PS50048"/>
    </source>
</evidence>
<name>A0AAJ8E3U6_ASPNG</name>
<dbReference type="GeneID" id="84590458"/>
<evidence type="ECO:0000256" key="4">
    <source>
        <dbReference type="ARBA" id="ARBA00023163"/>
    </source>
</evidence>
<reference evidence="7" key="2">
    <citation type="submission" date="2025-08" db="UniProtKB">
        <authorList>
            <consortium name="RefSeq"/>
        </authorList>
    </citation>
    <scope>IDENTIFICATION</scope>
</reference>
<evidence type="ECO:0000256" key="2">
    <source>
        <dbReference type="ARBA" id="ARBA00023015"/>
    </source>
</evidence>
<dbReference type="CDD" id="cd00067">
    <property type="entry name" value="GAL4"/>
    <property type="match status" value="1"/>
</dbReference>
<reference evidence="7" key="1">
    <citation type="submission" date="2025-02" db="EMBL/GenBank/DDBJ databases">
        <authorList>
            <consortium name="NCBI Genome Project"/>
        </authorList>
    </citation>
    <scope>NUCLEOTIDE SEQUENCE</scope>
</reference>
<keyword evidence="3" id="KW-0238">DNA-binding</keyword>
<organism evidence="7">
    <name type="scientific">Aspergillus niger</name>
    <dbReference type="NCBI Taxonomy" id="5061"/>
    <lineage>
        <taxon>Eukaryota</taxon>
        <taxon>Fungi</taxon>
        <taxon>Dikarya</taxon>
        <taxon>Ascomycota</taxon>
        <taxon>Pezizomycotina</taxon>
        <taxon>Eurotiomycetes</taxon>
        <taxon>Eurotiomycetidae</taxon>
        <taxon>Eurotiales</taxon>
        <taxon>Aspergillaceae</taxon>
        <taxon>Aspergillus</taxon>
        <taxon>Aspergillus subgen. Circumdati</taxon>
    </lineage>
</organism>
<evidence type="ECO:0000256" key="1">
    <source>
        <dbReference type="ARBA" id="ARBA00004123"/>
    </source>
</evidence>
<gene>
    <name evidence="7" type="ORF">An02g10850</name>
</gene>
<feature type="non-terminal residue" evidence="7">
    <location>
        <position position="533"/>
    </location>
</feature>
<keyword evidence="2" id="KW-0805">Transcription regulation</keyword>
<keyword evidence="5" id="KW-0539">Nucleus</keyword>
<protein>
    <recommendedName>
        <fullName evidence="6">Zn(2)-C6 fungal-type domain-containing protein</fullName>
    </recommendedName>
</protein>
<keyword evidence="4" id="KW-0804">Transcription</keyword>
<dbReference type="KEGG" id="ang:An02g10850"/>
<dbReference type="PANTHER" id="PTHR37534">
    <property type="entry name" value="TRANSCRIPTIONAL ACTIVATOR PROTEIN UGA3"/>
    <property type="match status" value="1"/>
</dbReference>
<evidence type="ECO:0000313" key="7">
    <source>
        <dbReference type="RefSeq" id="XP_059605676.1"/>
    </source>
</evidence>
<dbReference type="GO" id="GO:0009893">
    <property type="term" value="P:positive regulation of metabolic process"/>
    <property type="evidence" value="ECO:0007669"/>
    <property type="project" value="UniProtKB-ARBA"/>
</dbReference>
<dbReference type="SUPFAM" id="SSF57701">
    <property type="entry name" value="Zn2/Cys6 DNA-binding domain"/>
    <property type="match status" value="1"/>
</dbReference>
<dbReference type="RefSeq" id="XP_059605676.1">
    <property type="nucleotide sequence ID" value="XM_059746596.1"/>
</dbReference>
<dbReference type="GO" id="GO:0003677">
    <property type="term" value="F:DNA binding"/>
    <property type="evidence" value="ECO:0007669"/>
    <property type="project" value="UniProtKB-KW"/>
</dbReference>
<accession>A0AAJ8E3U6</accession>
<dbReference type="Pfam" id="PF00172">
    <property type="entry name" value="Zn_clus"/>
    <property type="match status" value="1"/>
</dbReference>
<dbReference type="CDD" id="cd12148">
    <property type="entry name" value="fungal_TF_MHR"/>
    <property type="match status" value="1"/>
</dbReference>
<sequence length="533" mass="58818">MEHWSQQTLRMGVEILYFYNVPQQRLEDYSAEATSLKIATSGNPSGGYILTEGAPMLAGTCGLRGELEAGKGMRAGERQGSFISLLSILCLFLHPPPQSCCLYRLQHITGCTRCRSSHTKCDEKRPRCGRCQRLELECQPSDFIIPSNWNSSSSRAQTIDQGAPFPASTWDVFNNTSTSLGNALTPIQPIPSTKSPSPPTLDAEKVALLQEYQNGVGTWVSLFDSPRHLTHTIVKRALGSPLLLNAICALTARQMSIAGRGDMWKTTAVHYYGESLHHLIHTLNGPSYGSDDTLAATVLLSSYELFTSPGLDHHRHVSGAVTLIRTNPHNASSGGLKAAAFWVYARQDVAMALVHECPTMLLPDEWGVEWTDQEMDEDYLENKIIWIVAKVIAHTFGGLRLVEELETWRGSLPTSFAGIPFGDSSEEEFIKLLFAIPSTAHLLLLTEGRNSSLAGEISQDEVDKHARSVASIASLSISDASLVQAAQPLYYSKHISTIAEKFRMWTLLDGIENRLGFHTGHRIKQLQQQFKLI</sequence>
<comment type="subcellular location">
    <subcellularLocation>
        <location evidence="1">Nucleus</location>
    </subcellularLocation>
</comment>
<dbReference type="Pfam" id="PF11951">
    <property type="entry name" value="Fungal_trans_2"/>
    <property type="match status" value="1"/>
</dbReference>
<dbReference type="SMART" id="SM00066">
    <property type="entry name" value="GAL4"/>
    <property type="match status" value="1"/>
</dbReference>
<dbReference type="InterPro" id="IPR001138">
    <property type="entry name" value="Zn2Cys6_DnaBD"/>
</dbReference>
<dbReference type="AlphaFoldDB" id="A0AAJ8E3U6"/>
<dbReference type="InterPro" id="IPR021858">
    <property type="entry name" value="Fun_TF"/>
</dbReference>
<evidence type="ECO:0000256" key="3">
    <source>
        <dbReference type="ARBA" id="ARBA00023125"/>
    </source>
</evidence>
<dbReference type="PANTHER" id="PTHR37534:SF2">
    <property type="entry name" value="N-ACETYLTRANSFERASE DOMAIN-CONTAINING PROTEIN"/>
    <property type="match status" value="1"/>
</dbReference>
<proteinExistence type="predicted"/>
<feature type="domain" description="Zn(2)-C6 fungal-type" evidence="6">
    <location>
        <begin position="110"/>
        <end position="138"/>
    </location>
</feature>
<dbReference type="Gene3D" id="4.10.240.10">
    <property type="entry name" value="Zn(2)-C6 fungal-type DNA-binding domain"/>
    <property type="match status" value="1"/>
</dbReference>
<evidence type="ECO:0000256" key="5">
    <source>
        <dbReference type="ARBA" id="ARBA00023242"/>
    </source>
</evidence>
<dbReference type="PROSITE" id="PS50048">
    <property type="entry name" value="ZN2_CY6_FUNGAL_2"/>
    <property type="match status" value="1"/>
</dbReference>